<dbReference type="Proteomes" id="UP000765509">
    <property type="component" value="Unassembled WGS sequence"/>
</dbReference>
<reference evidence="2" key="1">
    <citation type="submission" date="2021-03" db="EMBL/GenBank/DDBJ databases">
        <title>Draft genome sequence of rust myrtle Austropuccinia psidii MF-1, a brazilian biotype.</title>
        <authorList>
            <person name="Quecine M.C."/>
            <person name="Pachon D.M.R."/>
            <person name="Bonatelli M.L."/>
            <person name="Correr F.H."/>
            <person name="Franceschini L.M."/>
            <person name="Leite T.F."/>
            <person name="Margarido G.R.A."/>
            <person name="Almeida C.A."/>
            <person name="Ferrarezi J.A."/>
            <person name="Labate C.A."/>
        </authorList>
    </citation>
    <scope>NUCLEOTIDE SEQUENCE</scope>
    <source>
        <strain evidence="2">MF-1</strain>
    </source>
</reference>
<evidence type="ECO:0000313" key="2">
    <source>
        <dbReference type="EMBL" id="MBW0585910.1"/>
    </source>
</evidence>
<protein>
    <submittedName>
        <fullName evidence="2">Uncharacterized protein</fullName>
    </submittedName>
</protein>
<feature type="compositionally biased region" description="Polar residues" evidence="1">
    <location>
        <begin position="121"/>
        <end position="135"/>
    </location>
</feature>
<feature type="compositionally biased region" description="Polar residues" evidence="1">
    <location>
        <begin position="1"/>
        <end position="14"/>
    </location>
</feature>
<dbReference type="AlphaFoldDB" id="A0A9Q3KV81"/>
<comment type="caution">
    <text evidence="2">The sequence shown here is derived from an EMBL/GenBank/DDBJ whole genome shotgun (WGS) entry which is preliminary data.</text>
</comment>
<accession>A0A9Q3KV81</accession>
<evidence type="ECO:0000313" key="3">
    <source>
        <dbReference type="Proteomes" id="UP000765509"/>
    </source>
</evidence>
<sequence length="215" mass="24019">MPSTRSGGSYNHSRSAQKVHRRDYGKGQSVTERQGSVDHFQIHKLCHYEADDTVLPSHRAYTTTRILIVHIQSQPEGLQQSIAAQRVPDPFRSVEKLQEFLPDCEKIPWSSQHFQVAQWKTQASAKDSPSGQQKKFQCEKAATSSEQGQRKGTSHKALQPGLQHPKYSEGFHGKCIPDGQNNDVITEEGGSQTKISEMLSDFLILSQGCVKLSMT</sequence>
<evidence type="ECO:0000256" key="1">
    <source>
        <dbReference type="SAM" id="MobiDB-lite"/>
    </source>
</evidence>
<feature type="region of interest" description="Disordered" evidence="1">
    <location>
        <begin position="1"/>
        <end position="32"/>
    </location>
</feature>
<feature type="region of interest" description="Disordered" evidence="1">
    <location>
        <begin position="121"/>
        <end position="175"/>
    </location>
</feature>
<feature type="compositionally biased region" description="Polar residues" evidence="1">
    <location>
        <begin position="142"/>
        <end position="151"/>
    </location>
</feature>
<keyword evidence="3" id="KW-1185">Reference proteome</keyword>
<proteinExistence type="predicted"/>
<organism evidence="2 3">
    <name type="scientific">Austropuccinia psidii MF-1</name>
    <dbReference type="NCBI Taxonomy" id="1389203"/>
    <lineage>
        <taxon>Eukaryota</taxon>
        <taxon>Fungi</taxon>
        <taxon>Dikarya</taxon>
        <taxon>Basidiomycota</taxon>
        <taxon>Pucciniomycotina</taxon>
        <taxon>Pucciniomycetes</taxon>
        <taxon>Pucciniales</taxon>
        <taxon>Sphaerophragmiaceae</taxon>
        <taxon>Austropuccinia</taxon>
    </lineage>
</organism>
<gene>
    <name evidence="2" type="ORF">O181_125625</name>
</gene>
<name>A0A9Q3KV81_9BASI</name>
<dbReference type="EMBL" id="AVOT02122313">
    <property type="protein sequence ID" value="MBW0585910.1"/>
    <property type="molecule type" value="Genomic_DNA"/>
</dbReference>